<dbReference type="SUPFAM" id="SSF51735">
    <property type="entry name" value="NAD(P)-binding Rossmann-fold domains"/>
    <property type="match status" value="1"/>
</dbReference>
<dbReference type="GO" id="GO:0005737">
    <property type="term" value="C:cytoplasm"/>
    <property type="evidence" value="ECO:0007669"/>
    <property type="project" value="TreeGrafter"/>
</dbReference>
<dbReference type="OrthoDB" id="504638at2"/>
<protein>
    <submittedName>
        <fullName evidence="2">Similar to Nucleoside-diphosphate-sugar epimerases</fullName>
    </submittedName>
</protein>
<dbReference type="PANTHER" id="PTHR48079">
    <property type="entry name" value="PROTEIN YEEZ"/>
    <property type="match status" value="1"/>
</dbReference>
<sequence>MKRIFITGSSGCIGHYMAEALIQETNHELYFLVRNHHKLQFNYQSRPNVHLMIGDLQNIEKFSDFLKTVNVAILAATSWGGINESFEINVTKTLGLMKLLDPDICEQIIYFSTASILDKNNQPLPEAGRLGTNYIRTKYQCYTQLYKLPIYNKVTTVFPTLVFGGEPNKPYSHLSGGIKDVIKWVDLIRWFKADGSFHYIHARDIAQVIRHLVENNPTEADSRDLVLGNKKVTVNEAIKEICNYLNKKIYFQITLYIILVNFFIKAFRLRMEDWDYFSINYRHFTYKDTVTPASFNLENYCTTIEDVMQLSGVYPKKDKK</sequence>
<reference evidence="2" key="2">
    <citation type="submission" date="2005-06" db="EMBL/GenBank/DDBJ databases">
        <title>Sequencing of the draft genome and assembly of Crocosphaera watsonii WH 8501.</title>
        <authorList>
            <consortium name="US DOE Joint Genome Institute (JGI-PGF)"/>
            <person name="Copeland A."/>
            <person name="Lucas S."/>
            <person name="Lapidus A."/>
            <person name="Barry K."/>
            <person name="Detter C."/>
            <person name="Glavina T."/>
            <person name="Hammon N."/>
            <person name="Israni S."/>
            <person name="Pitluck S."/>
            <person name="Richardson P."/>
        </authorList>
    </citation>
    <scope>NUCLEOTIDE SEQUENCE [LARGE SCALE GENOMIC DNA]</scope>
    <source>
        <strain evidence="2">WH 8501</strain>
    </source>
</reference>
<dbReference type="PANTHER" id="PTHR48079:SF6">
    <property type="entry name" value="NAD(P)-BINDING DOMAIN-CONTAINING PROTEIN-RELATED"/>
    <property type="match status" value="1"/>
</dbReference>
<gene>
    <name evidence="2" type="ORF">CwatDRAFT_1772</name>
</gene>
<dbReference type="Pfam" id="PF01370">
    <property type="entry name" value="Epimerase"/>
    <property type="match status" value="1"/>
</dbReference>
<dbReference type="GO" id="GO:0004029">
    <property type="term" value="F:aldehyde dehydrogenase (NAD+) activity"/>
    <property type="evidence" value="ECO:0007669"/>
    <property type="project" value="TreeGrafter"/>
</dbReference>
<evidence type="ECO:0000313" key="3">
    <source>
        <dbReference type="Proteomes" id="UP000003922"/>
    </source>
</evidence>
<evidence type="ECO:0000259" key="1">
    <source>
        <dbReference type="Pfam" id="PF01370"/>
    </source>
</evidence>
<comment type="caution">
    <text evidence="2">The sequence shown here is derived from an EMBL/GenBank/DDBJ whole genome shotgun (WGS) entry which is preliminary data.</text>
</comment>
<evidence type="ECO:0000313" key="2">
    <source>
        <dbReference type="EMBL" id="EAM48862.1"/>
    </source>
</evidence>
<feature type="domain" description="NAD-dependent epimerase/dehydratase" evidence="1">
    <location>
        <begin position="4"/>
        <end position="228"/>
    </location>
</feature>
<dbReference type="AlphaFoldDB" id="Q4BY82"/>
<dbReference type="RefSeq" id="WP_007307380.1">
    <property type="nucleotide sequence ID" value="NZ_AADV02000110.1"/>
</dbReference>
<keyword evidence="3" id="KW-1185">Reference proteome</keyword>
<organism evidence="2 3">
    <name type="scientific">Crocosphaera watsonii WH 8501</name>
    <dbReference type="NCBI Taxonomy" id="165597"/>
    <lineage>
        <taxon>Bacteria</taxon>
        <taxon>Bacillati</taxon>
        <taxon>Cyanobacteriota</taxon>
        <taxon>Cyanophyceae</taxon>
        <taxon>Oscillatoriophycideae</taxon>
        <taxon>Chroococcales</taxon>
        <taxon>Aphanothecaceae</taxon>
        <taxon>Crocosphaera</taxon>
    </lineage>
</organism>
<reference evidence="2" key="1">
    <citation type="submission" date="2004-02" db="EMBL/GenBank/DDBJ databases">
        <authorList>
            <consortium name="DOE Joint Genome Institute"/>
        </authorList>
    </citation>
    <scope>NUCLEOTIDE SEQUENCE [LARGE SCALE GENOMIC DNA]</scope>
    <source>
        <strain evidence="2">WH 8501</strain>
    </source>
</reference>
<dbReference type="KEGG" id="cwa:CwatDRAFT_1772"/>
<accession>Q4BY82</accession>
<dbReference type="Gene3D" id="3.40.50.720">
    <property type="entry name" value="NAD(P)-binding Rossmann-like Domain"/>
    <property type="match status" value="1"/>
</dbReference>
<dbReference type="InterPro" id="IPR051783">
    <property type="entry name" value="NAD(P)-dependent_oxidoreduct"/>
</dbReference>
<dbReference type="InterPro" id="IPR001509">
    <property type="entry name" value="Epimerase_deHydtase"/>
</dbReference>
<dbReference type="InterPro" id="IPR036291">
    <property type="entry name" value="NAD(P)-bd_dom_sf"/>
</dbReference>
<dbReference type="EMBL" id="AADV02000110">
    <property type="protein sequence ID" value="EAM48862.1"/>
    <property type="molecule type" value="Genomic_DNA"/>
</dbReference>
<reference evidence="2" key="3">
    <citation type="submission" date="2016-12" db="EMBL/GenBank/DDBJ databases">
        <title>Annotation of the draft genome assembly of Crocosphaera watsonii WH 8501.</title>
        <authorList>
            <consortium name="US DOE Joint Genome Institute (JGI-ORNL)"/>
            <person name="Larimer F."/>
            <person name="Land M."/>
        </authorList>
    </citation>
    <scope>NUCLEOTIDE SEQUENCE</scope>
    <source>
        <strain evidence="2">WH 8501</strain>
    </source>
</reference>
<proteinExistence type="predicted"/>
<dbReference type="Proteomes" id="UP000003922">
    <property type="component" value="Unassembled WGS sequence"/>
</dbReference>
<name>Q4BY82_CROWT</name>